<protein>
    <recommendedName>
        <fullName evidence="2">DUF5689 domain-containing protein</fullName>
    </recommendedName>
</protein>
<dbReference type="EMBL" id="ATDL01000022">
    <property type="protein sequence ID" value="ERJ57182.1"/>
    <property type="molecule type" value="Genomic_DNA"/>
</dbReference>
<dbReference type="PATRIC" id="fig|1346330.5.peg.3907"/>
<gene>
    <name evidence="3" type="ORF">M472_00235</name>
</gene>
<comment type="caution">
    <text evidence="3">The sequence shown here is derived from an EMBL/GenBank/DDBJ whole genome shotgun (WGS) entry which is preliminary data.</text>
</comment>
<evidence type="ECO:0000259" key="2">
    <source>
        <dbReference type="Pfam" id="PF18942"/>
    </source>
</evidence>
<dbReference type="AlphaFoldDB" id="U2HP05"/>
<evidence type="ECO:0000313" key="3">
    <source>
        <dbReference type="EMBL" id="ERJ57182.1"/>
    </source>
</evidence>
<dbReference type="STRING" id="1346330.M472_00235"/>
<dbReference type="RefSeq" id="WP_021071913.1">
    <property type="nucleotide sequence ID" value="NZ_ATDL01000022.1"/>
</dbReference>
<evidence type="ECO:0000313" key="4">
    <source>
        <dbReference type="Proteomes" id="UP000016584"/>
    </source>
</evidence>
<feature type="chain" id="PRO_5004628962" description="DUF5689 domain-containing protein" evidence="1">
    <location>
        <begin position="24"/>
        <end position="420"/>
    </location>
</feature>
<sequence length="420" mass="45772">MKRKNLFLVASCLAILLTTGCEAEIPVTGEANPNLSLYDLRSIYKDSPVVLSKDLMKQAVSITGVVVSDSENGNSPQGKIVLQGYKGKNVNGVVLEAGAEAKNYQYGDSITVQVEGLQLQKKDGILEVSGVKGSMIQKIAAGKKPLVSARLSSIADIMNNVDKYESTLIGLNSMFVVDPKVGKTYGSDLKLTDWVEEIDVPVLKEALFANEEVNNLANYVFLLLKGNDGKPKLLLQNINDVKALEMEEHKPGLPYEGFPEDFTDRIGSSTNLNFETIFPTSKLPWKFKGAYTLTSGSFVHTNGGSAGDRVGAMMTGGAGSYIELNKNLYYGASKVHVYLYPATATDATAAKLPIVARLEYSQDNGNTWKMVGSEVKITDNKRYLELPVDVDITGIVRFRVYLESTAGGRLGVDYFNIYQK</sequence>
<proteinExistence type="predicted"/>
<reference evidence="3 4" key="1">
    <citation type="journal article" date="2013" name="Genome Announc.">
        <title>The Draft Genome Sequence of Sphingomonas paucimobilis Strain HER1398 (Proteobacteria), Host to the Giant PAU Phage, Indicates That It Is a Member of the Genus Sphingobacterium (Bacteroidetes).</title>
        <authorList>
            <person name="White R.A.III."/>
            <person name="Suttle C.A."/>
        </authorList>
    </citation>
    <scope>NUCLEOTIDE SEQUENCE [LARGE SCALE GENOMIC DNA]</scope>
    <source>
        <strain evidence="3 4">HER1398</strain>
    </source>
</reference>
<feature type="domain" description="DUF5689" evidence="2">
    <location>
        <begin position="33"/>
        <end position="241"/>
    </location>
</feature>
<keyword evidence="4" id="KW-1185">Reference proteome</keyword>
<dbReference type="PROSITE" id="PS51257">
    <property type="entry name" value="PROKAR_LIPOPROTEIN"/>
    <property type="match status" value="1"/>
</dbReference>
<feature type="signal peptide" evidence="1">
    <location>
        <begin position="1"/>
        <end position="23"/>
    </location>
</feature>
<name>U2HP05_9SPHI</name>
<accession>U2HP05</accession>
<evidence type="ECO:0000256" key="1">
    <source>
        <dbReference type="SAM" id="SignalP"/>
    </source>
</evidence>
<dbReference type="Proteomes" id="UP000016584">
    <property type="component" value="Unassembled WGS sequence"/>
</dbReference>
<keyword evidence="1" id="KW-0732">Signal</keyword>
<dbReference type="OrthoDB" id="1111074at2"/>
<dbReference type="InterPro" id="IPR043744">
    <property type="entry name" value="DUF5689"/>
</dbReference>
<dbReference type="Pfam" id="PF18942">
    <property type="entry name" value="DUF5689"/>
    <property type="match status" value="1"/>
</dbReference>
<organism evidence="3 4">
    <name type="scientific">Sphingobacterium paucimobilis HER1398</name>
    <dbReference type="NCBI Taxonomy" id="1346330"/>
    <lineage>
        <taxon>Bacteria</taxon>
        <taxon>Pseudomonadati</taxon>
        <taxon>Bacteroidota</taxon>
        <taxon>Sphingobacteriia</taxon>
        <taxon>Sphingobacteriales</taxon>
        <taxon>Sphingobacteriaceae</taxon>
        <taxon>Sphingobacterium</taxon>
    </lineage>
</organism>